<sequence length="225" mass="25726">MRTATFDEIDAATDTASERSSLDADLGCRLSQLSRAKMAVALNQVHHVQMSTAYDRDEHVTVYVLDVFLQSAPRGIPKPVKESKSERRRRQLREKGKLRPDYQVEYRYSTFRELRQRVAEAVEAPKDKSHPQWCPYCSRVRDLVSSGLFPSRFPNGRLAIATGVHSLLVRSRQERLEVFVNQLLSSAKDISYRSGCTPCVRFEVVSKLLSKFLTEPHLRTPTSAW</sequence>
<feature type="domain" description="PX" evidence="2">
    <location>
        <begin position="41"/>
        <end position="219"/>
    </location>
</feature>
<name>A0A8T1WPV7_9STRA</name>
<keyword evidence="4" id="KW-1185">Reference proteome</keyword>
<dbReference type="EMBL" id="JAGDFL010000265">
    <property type="protein sequence ID" value="KAG7394564.1"/>
    <property type="molecule type" value="Genomic_DNA"/>
</dbReference>
<dbReference type="PROSITE" id="PS50195">
    <property type="entry name" value="PX"/>
    <property type="match status" value="1"/>
</dbReference>
<accession>A0A8T1WPV7</accession>
<protein>
    <recommendedName>
        <fullName evidence="2">PX domain-containing protein</fullName>
    </recommendedName>
</protein>
<organism evidence="3 4">
    <name type="scientific">Phytophthora boehmeriae</name>
    <dbReference type="NCBI Taxonomy" id="109152"/>
    <lineage>
        <taxon>Eukaryota</taxon>
        <taxon>Sar</taxon>
        <taxon>Stramenopiles</taxon>
        <taxon>Oomycota</taxon>
        <taxon>Peronosporomycetes</taxon>
        <taxon>Peronosporales</taxon>
        <taxon>Peronosporaceae</taxon>
        <taxon>Phytophthora</taxon>
    </lineage>
</organism>
<dbReference type="Proteomes" id="UP000693981">
    <property type="component" value="Unassembled WGS sequence"/>
</dbReference>
<evidence type="ECO:0000259" key="2">
    <source>
        <dbReference type="PROSITE" id="PS50195"/>
    </source>
</evidence>
<gene>
    <name evidence="3" type="ORF">PHYBOEH_005018</name>
</gene>
<reference evidence="3" key="1">
    <citation type="submission" date="2021-02" db="EMBL/GenBank/DDBJ databases">
        <authorList>
            <person name="Palmer J.M."/>
        </authorList>
    </citation>
    <scope>NUCLEOTIDE SEQUENCE</scope>
    <source>
        <strain evidence="3">SCRP23</strain>
    </source>
</reference>
<dbReference type="GO" id="GO:0035091">
    <property type="term" value="F:phosphatidylinositol binding"/>
    <property type="evidence" value="ECO:0007669"/>
    <property type="project" value="InterPro"/>
</dbReference>
<evidence type="ECO:0000256" key="1">
    <source>
        <dbReference type="SAM" id="MobiDB-lite"/>
    </source>
</evidence>
<comment type="caution">
    <text evidence="3">The sequence shown here is derived from an EMBL/GenBank/DDBJ whole genome shotgun (WGS) entry which is preliminary data.</text>
</comment>
<dbReference type="AlphaFoldDB" id="A0A8T1WPV7"/>
<evidence type="ECO:0000313" key="3">
    <source>
        <dbReference type="EMBL" id="KAG7394564.1"/>
    </source>
</evidence>
<dbReference type="OrthoDB" id="110705at2759"/>
<dbReference type="InterPro" id="IPR001683">
    <property type="entry name" value="PX_dom"/>
</dbReference>
<evidence type="ECO:0000313" key="4">
    <source>
        <dbReference type="Proteomes" id="UP000693981"/>
    </source>
</evidence>
<feature type="region of interest" description="Disordered" evidence="1">
    <location>
        <begin position="76"/>
        <end position="96"/>
    </location>
</feature>
<proteinExistence type="predicted"/>